<reference evidence="17" key="2">
    <citation type="submission" date="2020-09" db="EMBL/GenBank/DDBJ databases">
        <authorList>
            <person name="Sun Q."/>
            <person name="Zhou Y."/>
        </authorList>
    </citation>
    <scope>NUCLEOTIDE SEQUENCE</scope>
    <source>
        <strain evidence="17">CGMCC 1.15493</strain>
    </source>
</reference>
<dbReference type="InterPro" id="IPR012910">
    <property type="entry name" value="Plug_dom"/>
</dbReference>
<dbReference type="GO" id="GO:0015232">
    <property type="term" value="F:heme transmembrane transporter activity"/>
    <property type="evidence" value="ECO:0007669"/>
    <property type="project" value="InterPro"/>
</dbReference>
<evidence type="ECO:0000313" key="18">
    <source>
        <dbReference type="Proteomes" id="UP000613160"/>
    </source>
</evidence>
<dbReference type="PANTHER" id="PTHR30069">
    <property type="entry name" value="TONB-DEPENDENT OUTER MEMBRANE RECEPTOR"/>
    <property type="match status" value="1"/>
</dbReference>
<evidence type="ECO:0000256" key="10">
    <source>
        <dbReference type="ARBA" id="ARBA00023237"/>
    </source>
</evidence>
<dbReference type="Gene3D" id="2.170.130.10">
    <property type="entry name" value="TonB-dependent receptor, plug domain"/>
    <property type="match status" value="1"/>
</dbReference>
<evidence type="ECO:0000256" key="9">
    <source>
        <dbReference type="ARBA" id="ARBA00023170"/>
    </source>
</evidence>
<dbReference type="Gene3D" id="2.40.170.20">
    <property type="entry name" value="TonB-dependent receptor, beta-barrel domain"/>
    <property type="match status" value="1"/>
</dbReference>
<evidence type="ECO:0000256" key="6">
    <source>
        <dbReference type="ARBA" id="ARBA00022729"/>
    </source>
</evidence>
<dbReference type="NCBIfam" id="TIGR01786">
    <property type="entry name" value="TonB-hemlactrns"/>
    <property type="match status" value="1"/>
</dbReference>
<protein>
    <submittedName>
        <fullName evidence="17">TonB-dependent receptor</fullName>
    </submittedName>
</protein>
<evidence type="ECO:0000256" key="13">
    <source>
        <dbReference type="RuleBase" id="RU003357"/>
    </source>
</evidence>
<evidence type="ECO:0000256" key="7">
    <source>
        <dbReference type="ARBA" id="ARBA00023077"/>
    </source>
</evidence>
<evidence type="ECO:0000256" key="4">
    <source>
        <dbReference type="ARBA" id="ARBA00022452"/>
    </source>
</evidence>
<evidence type="ECO:0000256" key="2">
    <source>
        <dbReference type="ARBA" id="ARBA00009810"/>
    </source>
</evidence>
<feature type="domain" description="TonB-dependent receptor-like beta-barrel" evidence="15">
    <location>
        <begin position="256"/>
        <end position="700"/>
    </location>
</feature>
<evidence type="ECO:0000256" key="12">
    <source>
        <dbReference type="PROSITE-ProRule" id="PRU10144"/>
    </source>
</evidence>
<name>A0A917DA96_9HYPH</name>
<feature type="chain" id="PRO_5037632186" evidence="14">
    <location>
        <begin position="23"/>
        <end position="737"/>
    </location>
</feature>
<organism evidence="17 18">
    <name type="scientific">Aureimonas glaciei</name>
    <dbReference type="NCBI Taxonomy" id="1776957"/>
    <lineage>
        <taxon>Bacteria</taxon>
        <taxon>Pseudomonadati</taxon>
        <taxon>Pseudomonadota</taxon>
        <taxon>Alphaproteobacteria</taxon>
        <taxon>Hyphomicrobiales</taxon>
        <taxon>Aurantimonadaceae</taxon>
        <taxon>Aureimonas</taxon>
    </lineage>
</organism>
<reference evidence="17" key="1">
    <citation type="journal article" date="2014" name="Int. J. Syst. Evol. Microbiol.">
        <title>Complete genome sequence of Corynebacterium casei LMG S-19264T (=DSM 44701T), isolated from a smear-ripened cheese.</title>
        <authorList>
            <consortium name="US DOE Joint Genome Institute (JGI-PGF)"/>
            <person name="Walter F."/>
            <person name="Albersmeier A."/>
            <person name="Kalinowski J."/>
            <person name="Ruckert C."/>
        </authorList>
    </citation>
    <scope>NUCLEOTIDE SEQUENCE</scope>
    <source>
        <strain evidence="17">CGMCC 1.15493</strain>
    </source>
</reference>
<dbReference type="Pfam" id="PF00593">
    <property type="entry name" value="TonB_dep_Rec_b-barrel"/>
    <property type="match status" value="1"/>
</dbReference>
<keyword evidence="18" id="KW-1185">Reference proteome</keyword>
<dbReference type="PANTHER" id="PTHR30069:SF29">
    <property type="entry name" value="HEMOGLOBIN AND HEMOGLOBIN-HAPTOGLOBIN-BINDING PROTEIN 1-RELATED"/>
    <property type="match status" value="1"/>
</dbReference>
<evidence type="ECO:0000259" key="15">
    <source>
        <dbReference type="Pfam" id="PF00593"/>
    </source>
</evidence>
<evidence type="ECO:0000256" key="1">
    <source>
        <dbReference type="ARBA" id="ARBA00004571"/>
    </source>
</evidence>
<dbReference type="InterPro" id="IPR000531">
    <property type="entry name" value="Beta-barrel_TonB"/>
</dbReference>
<dbReference type="AlphaFoldDB" id="A0A917DA96"/>
<keyword evidence="8 11" id="KW-0472">Membrane</keyword>
<dbReference type="PROSITE" id="PS52016">
    <property type="entry name" value="TONB_DEPENDENT_REC_3"/>
    <property type="match status" value="1"/>
</dbReference>
<keyword evidence="9 17" id="KW-0675">Receptor</keyword>
<feature type="signal peptide" evidence="14">
    <location>
        <begin position="1"/>
        <end position="22"/>
    </location>
</feature>
<comment type="caution">
    <text evidence="17">The sequence shown here is derived from an EMBL/GenBank/DDBJ whole genome shotgun (WGS) entry which is preliminary data.</text>
</comment>
<dbReference type="CDD" id="cd01347">
    <property type="entry name" value="ligand_gated_channel"/>
    <property type="match status" value="1"/>
</dbReference>
<sequence>MDRRGRLLAGLVSGLMISSAYIAPVLAQDAPAEDAILLQPVTLVGGEKPATATTAVTPLTRRVTREELDAAQVEDVDDIARLDPAISFSEGSQSFNIRGLDRNRTLTTIDGIRVPWIEDGARGVSGGVSAFDFDTLSTLDIVKGADSSVYGAGALGGVVNLRTLNPEDLLPGNKTFGGLTKGSFDSKDQSWSVDQALAARIDQTFLLLQGGYRDGHEIENQGDIGGIGTTRSEKLPLDYDNTNVLAKIRQHVEGGHVFGVTGESYDRDDDIEALTESPTTYDYRAGAPSRAKSNKRERLSANYEYAPEKTDGTIKAAEAIIYWQRQSLDDDFFGSRLSIPAGDYRRKGEREETTYGVNGSLLAGFDTGAVSHGVSIGGEIFGSKATQFSSGEDNCPAPPYTGRFTTCNFLHTNQADMPETDGATVGLFIQDEIGLFDGRVRLTPGLRYDWYQQTPQETDGFADNATYTGLPEESSDSAVSGKLRAEFDATDDVMLFAQWAQGFRAPTATELYLSYGGPGTYLSLGNPGLDPETSNGFEIGAQLGDETFGGSVNAFYNRYENFIDTVSVSAASVGLPAGLYPFGITGYVNRANVEIYGAEASAHFKLESGWHASASLAAYVGRDRDTDEHLNSIPAVKGILGLGYATDVYGADVMLTAAAKRDDVENDLSKTPAYGIVDLTGWWAPEQLAGTKVKAGVYNLFDETYYDALDIPDSTTLPKEYFTEAGRTFKATVSFQF</sequence>
<dbReference type="RefSeq" id="WP_188851132.1">
    <property type="nucleotide sequence ID" value="NZ_BMJJ01000005.1"/>
</dbReference>
<evidence type="ECO:0000256" key="8">
    <source>
        <dbReference type="ARBA" id="ARBA00023136"/>
    </source>
</evidence>
<dbReference type="EMBL" id="BMJJ01000005">
    <property type="protein sequence ID" value="GGD21548.1"/>
    <property type="molecule type" value="Genomic_DNA"/>
</dbReference>
<dbReference type="GO" id="GO:0044718">
    <property type="term" value="P:siderophore transmembrane transport"/>
    <property type="evidence" value="ECO:0007669"/>
    <property type="project" value="TreeGrafter"/>
</dbReference>
<gene>
    <name evidence="17" type="ORF">GCM10011335_25580</name>
</gene>
<dbReference type="GO" id="GO:0009279">
    <property type="term" value="C:cell outer membrane"/>
    <property type="evidence" value="ECO:0007669"/>
    <property type="project" value="UniProtKB-SubCell"/>
</dbReference>
<evidence type="ECO:0000256" key="14">
    <source>
        <dbReference type="SAM" id="SignalP"/>
    </source>
</evidence>
<feature type="domain" description="TonB-dependent receptor plug" evidence="16">
    <location>
        <begin position="62"/>
        <end position="158"/>
    </location>
</feature>
<evidence type="ECO:0000256" key="3">
    <source>
        <dbReference type="ARBA" id="ARBA00022448"/>
    </source>
</evidence>
<dbReference type="Proteomes" id="UP000613160">
    <property type="component" value="Unassembled WGS sequence"/>
</dbReference>
<proteinExistence type="inferred from homology"/>
<dbReference type="InterPro" id="IPR010949">
    <property type="entry name" value="TonB_Hb/transfer/lactofer_rcpt"/>
</dbReference>
<dbReference type="GO" id="GO:0015344">
    <property type="term" value="F:siderophore uptake transmembrane transporter activity"/>
    <property type="evidence" value="ECO:0007669"/>
    <property type="project" value="TreeGrafter"/>
</dbReference>
<dbReference type="InterPro" id="IPR037066">
    <property type="entry name" value="Plug_dom_sf"/>
</dbReference>
<dbReference type="Pfam" id="PF07715">
    <property type="entry name" value="Plug"/>
    <property type="match status" value="1"/>
</dbReference>
<keyword evidence="6 14" id="KW-0732">Signal</keyword>
<evidence type="ECO:0000256" key="11">
    <source>
        <dbReference type="PROSITE-ProRule" id="PRU01360"/>
    </source>
</evidence>
<comment type="subcellular location">
    <subcellularLocation>
        <location evidence="1 11">Cell outer membrane</location>
        <topology evidence="1 11">Multi-pass membrane protein</topology>
    </subcellularLocation>
</comment>
<dbReference type="InterPro" id="IPR010917">
    <property type="entry name" value="TonB_rcpt_CS"/>
</dbReference>
<keyword evidence="7 13" id="KW-0798">TonB box</keyword>
<keyword evidence="4 11" id="KW-1134">Transmembrane beta strand</keyword>
<evidence type="ECO:0000256" key="5">
    <source>
        <dbReference type="ARBA" id="ARBA00022692"/>
    </source>
</evidence>
<dbReference type="SUPFAM" id="SSF56935">
    <property type="entry name" value="Porins"/>
    <property type="match status" value="1"/>
</dbReference>
<dbReference type="NCBIfam" id="TIGR01785">
    <property type="entry name" value="TonB-hemin"/>
    <property type="match status" value="1"/>
</dbReference>
<keyword evidence="3 11" id="KW-0813">Transport</keyword>
<comment type="similarity">
    <text evidence="2 11 13">Belongs to the TonB-dependent receptor family.</text>
</comment>
<evidence type="ECO:0000259" key="16">
    <source>
        <dbReference type="Pfam" id="PF07715"/>
    </source>
</evidence>
<dbReference type="InterPro" id="IPR039426">
    <property type="entry name" value="TonB-dep_rcpt-like"/>
</dbReference>
<keyword evidence="10 11" id="KW-0998">Cell outer membrane</keyword>
<accession>A0A917DA96</accession>
<dbReference type="InterPro" id="IPR011276">
    <property type="entry name" value="TonB_haem/Hb_rcpt"/>
</dbReference>
<dbReference type="InterPro" id="IPR036942">
    <property type="entry name" value="Beta-barrel_TonB_sf"/>
</dbReference>
<keyword evidence="5 11" id="KW-0812">Transmembrane</keyword>
<feature type="short sequence motif" description="TonB C-terminal box" evidence="12">
    <location>
        <begin position="720"/>
        <end position="737"/>
    </location>
</feature>
<dbReference type="PROSITE" id="PS01156">
    <property type="entry name" value="TONB_DEPENDENT_REC_2"/>
    <property type="match status" value="1"/>
</dbReference>
<evidence type="ECO:0000313" key="17">
    <source>
        <dbReference type="EMBL" id="GGD21548.1"/>
    </source>
</evidence>